<evidence type="ECO:0000256" key="5">
    <source>
        <dbReference type="ARBA" id="ARBA00023136"/>
    </source>
</evidence>
<reference evidence="9" key="1">
    <citation type="journal article" date="2021" name="Mol. Ecol. Resour.">
        <title>Phylogenomic analyses of the genus Drosophila reveals genomic signals of climate adaptation.</title>
        <authorList>
            <person name="Li F."/>
            <person name="Rane R.V."/>
            <person name="Luria V."/>
            <person name="Xiong Z."/>
            <person name="Chen J."/>
            <person name="Li Z."/>
            <person name="Catullo R.A."/>
            <person name="Griffin P.C."/>
            <person name="Schiffer M."/>
            <person name="Pearce S."/>
            <person name="Lee S.F."/>
            <person name="McElroy K."/>
            <person name="Stocker A."/>
            <person name="Shirriffs J."/>
            <person name="Cockerell F."/>
            <person name="Coppin C."/>
            <person name="Sgro C.M."/>
            <person name="Karger A."/>
            <person name="Cain J.W."/>
            <person name="Weber J.A."/>
            <person name="Santpere G."/>
            <person name="Kirschner M.W."/>
            <person name="Hoffmann A.A."/>
            <person name="Oakeshott J.G."/>
            <person name="Zhang G."/>
        </authorList>
    </citation>
    <scope>NUCLEOTIDE SEQUENCE</scope>
    <source>
        <strain evidence="9">BGI-SZ-2011g</strain>
    </source>
</reference>
<dbReference type="PIRSF" id="PIRSF028739">
    <property type="entry name" value="Folate_carrier"/>
    <property type="match status" value="1"/>
</dbReference>
<evidence type="ECO:0000313" key="10">
    <source>
        <dbReference type="Proteomes" id="UP001200034"/>
    </source>
</evidence>
<dbReference type="EMBL" id="JAJJHW010001127">
    <property type="protein sequence ID" value="KAH8377162.1"/>
    <property type="molecule type" value="Genomic_DNA"/>
</dbReference>
<dbReference type="FunFam" id="1.20.1250.20:FF:000298">
    <property type="entry name" value="Thiamine transporter"/>
    <property type="match status" value="1"/>
</dbReference>
<comment type="similarity">
    <text evidence="1 7">Belongs to the reduced folate carrier (RFC) transporter (TC 2.A.48) family.</text>
</comment>
<dbReference type="Proteomes" id="UP001200034">
    <property type="component" value="Unassembled WGS sequence"/>
</dbReference>
<gene>
    <name evidence="9" type="ORF">KR093_003734</name>
</gene>
<keyword evidence="2 8" id="KW-0812">Transmembrane</keyword>
<keyword evidence="6" id="KW-0325">Glycoprotein</keyword>
<proteinExistence type="inferred from homology"/>
<dbReference type="Pfam" id="PF01770">
    <property type="entry name" value="Folate_carrier"/>
    <property type="match status" value="1"/>
</dbReference>
<keyword evidence="3" id="KW-0290">Folate-binding</keyword>
<evidence type="ECO:0000256" key="4">
    <source>
        <dbReference type="ARBA" id="ARBA00022989"/>
    </source>
</evidence>
<dbReference type="GO" id="GO:0005886">
    <property type="term" value="C:plasma membrane"/>
    <property type="evidence" value="ECO:0007669"/>
    <property type="project" value="UniProtKB-UniRule"/>
</dbReference>
<dbReference type="InterPro" id="IPR036259">
    <property type="entry name" value="MFS_trans_sf"/>
</dbReference>
<dbReference type="GO" id="GO:0090482">
    <property type="term" value="F:vitamin transmembrane transporter activity"/>
    <property type="evidence" value="ECO:0007669"/>
    <property type="project" value="InterPro"/>
</dbReference>
<evidence type="ECO:0000313" key="9">
    <source>
        <dbReference type="EMBL" id="KAH8377162.1"/>
    </source>
</evidence>
<accession>A0AAD4PN68</accession>
<feature type="transmembrane region" description="Helical" evidence="8">
    <location>
        <begin position="355"/>
        <end position="380"/>
    </location>
</feature>
<protein>
    <recommendedName>
        <fullName evidence="11">Thiamine transporter 1</fullName>
    </recommendedName>
</protein>
<evidence type="ECO:0008006" key="11">
    <source>
        <dbReference type="Google" id="ProtNLM"/>
    </source>
</evidence>
<feature type="transmembrane region" description="Helical" evidence="8">
    <location>
        <begin position="49"/>
        <end position="66"/>
    </location>
</feature>
<evidence type="ECO:0000256" key="1">
    <source>
        <dbReference type="ARBA" id="ARBA00005773"/>
    </source>
</evidence>
<dbReference type="Gene3D" id="1.20.1250.20">
    <property type="entry name" value="MFS general substrate transporter like domains"/>
    <property type="match status" value="1"/>
</dbReference>
<evidence type="ECO:0000256" key="2">
    <source>
        <dbReference type="ARBA" id="ARBA00022692"/>
    </source>
</evidence>
<feature type="transmembrane region" description="Helical" evidence="8">
    <location>
        <begin position="392"/>
        <end position="413"/>
    </location>
</feature>
<feature type="transmembrane region" description="Helical" evidence="8">
    <location>
        <begin position="103"/>
        <end position="121"/>
    </location>
</feature>
<dbReference type="NCBIfam" id="TIGR00806">
    <property type="entry name" value="rfc"/>
    <property type="match status" value="1"/>
</dbReference>
<feature type="transmembrane region" description="Helical" evidence="8">
    <location>
        <begin position="166"/>
        <end position="185"/>
    </location>
</feature>
<dbReference type="SUPFAM" id="SSF103473">
    <property type="entry name" value="MFS general substrate transporter"/>
    <property type="match status" value="1"/>
</dbReference>
<dbReference type="AlphaFoldDB" id="A0AAD4PN68"/>
<keyword evidence="4 8" id="KW-1133">Transmembrane helix</keyword>
<dbReference type="PANTHER" id="PTHR10686:SF18">
    <property type="entry name" value="IP11787P-RELATED"/>
    <property type="match status" value="1"/>
</dbReference>
<feature type="transmembrane region" description="Helical" evidence="8">
    <location>
        <begin position="133"/>
        <end position="154"/>
    </location>
</feature>
<organism evidence="9 10">
    <name type="scientific">Drosophila rubida</name>
    <dbReference type="NCBI Taxonomy" id="30044"/>
    <lineage>
        <taxon>Eukaryota</taxon>
        <taxon>Metazoa</taxon>
        <taxon>Ecdysozoa</taxon>
        <taxon>Arthropoda</taxon>
        <taxon>Hexapoda</taxon>
        <taxon>Insecta</taxon>
        <taxon>Pterygota</taxon>
        <taxon>Neoptera</taxon>
        <taxon>Endopterygota</taxon>
        <taxon>Diptera</taxon>
        <taxon>Brachycera</taxon>
        <taxon>Muscomorpha</taxon>
        <taxon>Ephydroidea</taxon>
        <taxon>Drosophilidae</taxon>
        <taxon>Drosophila</taxon>
    </lineage>
</organism>
<comment type="caution">
    <text evidence="9">The sequence shown here is derived from an EMBL/GenBank/DDBJ whole genome shotgun (WGS) entry which is preliminary data.</text>
</comment>
<sequence length="424" mass="47585">MEIWLKISLLLCIFGFFREMRPSEPYVTEYLAGDWRNLTAEQVYQEVYPFGTYSVLAQLVIVFLITDLVRYKAIIILSALCGIILFGLLLWTRSLLELQIAQLFYGTFMAAEVAYYTYIYAKVDRERYQVVTGHTRAAILSGKFMGGVLAQVLVSTKSMSFRELHFISLSTQIISLPISILLPNVPRSLYFYSADSKKQVQGTDEPPKFSLSNAGRLLWYHLVSSYTNPVVLMWSVWWSLAICAQVQVITYIQFLWKHQAPNNESEFNGGTEAVATLLGAVGAVLAGLLKSNNHRQRYMLINNICGLFLGALLLMAALCNNVWVSYVAYILFCSVFYFIVTVAAAIVAENLVDDSFGLVFGINTLVALILQTILTLIVVTDTGFGLPPTDQYIVYGSYFLIMSAVYLVVVLFLKIFPSKSQDVA</sequence>
<feature type="transmembrane region" description="Helical" evidence="8">
    <location>
        <begin position="231"/>
        <end position="253"/>
    </location>
</feature>
<name>A0AAD4PN68_9MUSC</name>
<evidence type="ECO:0000256" key="3">
    <source>
        <dbReference type="ARBA" id="ARBA00022954"/>
    </source>
</evidence>
<keyword evidence="5 7" id="KW-0472">Membrane</keyword>
<dbReference type="PANTHER" id="PTHR10686">
    <property type="entry name" value="FOLATE TRANSPORTER"/>
    <property type="match status" value="1"/>
</dbReference>
<dbReference type="GO" id="GO:0005542">
    <property type="term" value="F:folic acid binding"/>
    <property type="evidence" value="ECO:0007669"/>
    <property type="project" value="UniProtKB-KW"/>
</dbReference>
<feature type="transmembrane region" description="Helical" evidence="8">
    <location>
        <begin position="301"/>
        <end position="323"/>
    </location>
</feature>
<evidence type="ECO:0000256" key="8">
    <source>
        <dbReference type="SAM" id="Phobius"/>
    </source>
</evidence>
<comment type="subcellular location">
    <subcellularLocation>
        <location evidence="7">Membrane</location>
        <topology evidence="7">Multi-pass membrane protein</topology>
    </subcellularLocation>
</comment>
<feature type="transmembrane region" description="Helical" evidence="8">
    <location>
        <begin position="329"/>
        <end position="348"/>
    </location>
</feature>
<keyword evidence="7" id="KW-0813">Transport</keyword>
<feature type="transmembrane region" description="Helical" evidence="8">
    <location>
        <begin position="273"/>
        <end position="289"/>
    </location>
</feature>
<feature type="transmembrane region" description="Helical" evidence="8">
    <location>
        <begin position="73"/>
        <end position="91"/>
    </location>
</feature>
<dbReference type="InterPro" id="IPR002666">
    <property type="entry name" value="Folate_carrier"/>
</dbReference>
<evidence type="ECO:0000256" key="6">
    <source>
        <dbReference type="ARBA" id="ARBA00023180"/>
    </source>
</evidence>
<evidence type="ECO:0000256" key="7">
    <source>
        <dbReference type="PIRNR" id="PIRNR028739"/>
    </source>
</evidence>
<keyword evidence="10" id="KW-1185">Reference proteome</keyword>